<keyword evidence="7 9" id="KW-0472">Membrane</keyword>
<feature type="transmembrane region" description="Helical" evidence="9">
    <location>
        <begin position="365"/>
        <end position="386"/>
    </location>
</feature>
<keyword evidence="6 9" id="KW-1133">Transmembrane helix</keyword>
<feature type="transmembrane region" description="Helical" evidence="9">
    <location>
        <begin position="114"/>
        <end position="138"/>
    </location>
</feature>
<evidence type="ECO:0000256" key="3">
    <source>
        <dbReference type="ARBA" id="ARBA00022448"/>
    </source>
</evidence>
<dbReference type="SUPFAM" id="SSF57701">
    <property type="entry name" value="Zn2/Cys6 DNA-binding domain"/>
    <property type="match status" value="1"/>
</dbReference>
<dbReference type="GO" id="GO:0016020">
    <property type="term" value="C:membrane"/>
    <property type="evidence" value="ECO:0007669"/>
    <property type="project" value="UniProtKB-SubCell"/>
</dbReference>
<feature type="transmembrane region" description="Helical" evidence="9">
    <location>
        <begin position="242"/>
        <end position="261"/>
    </location>
</feature>
<evidence type="ECO:0000256" key="5">
    <source>
        <dbReference type="ARBA" id="ARBA00022723"/>
    </source>
</evidence>
<dbReference type="GO" id="GO:0008270">
    <property type="term" value="F:zinc ion binding"/>
    <property type="evidence" value="ECO:0007669"/>
    <property type="project" value="InterPro"/>
</dbReference>
<dbReference type="InterPro" id="IPR003663">
    <property type="entry name" value="Sugar/inositol_transpt"/>
</dbReference>
<sequence>MGQRFHSFPHRPDLLRAGSLPTPCVTNMDAVPEKHEVVVSEKNELVGQVTTKVDEVVNLVHDESQQRYSPWTKSMWRLYGCLWIAYLCGCLNGFDGSLMGGVNAMESYQKYFGLGQASSGTGLVFAMYNIGSIPAVFCTGPVNDLFGRRWGMFTGAFVIIIGTCVQATSHNMGQFLAGRFILGFGVSFCCVSAPCYVSELAHPHWRGTLTGFYNCTWYIGSIVAGWVIVGCEYMTSTYAFRVPIWCQLISSVFVAAGVWFIPESPRWLMANDRYEEAMNILARYHGEGSTSHPVVEMQLKEMAHQISTDASDKKWWDYRELFNTHSARRRLICVIGMAMFGQLSGNSATGYYLPVMAKNAGIDDAHTQLILNAIYPIICFFAATAGARCCDVIGRRPLLLYSIVFCSASFLVIFGTSKLVNDDPSNTSAANASIAFIYVFGIVFSFGWTPLQSMYIAETLPTSTRAKGTALGNLASNAAGAISNYGIGPGLNAIGYYFYLVFVGWDLIEWGVMYLYFPETKDRTLEELSEVFEAKNPVKKSLEKRGANTVLNTIGLQSGTTVYSKQWLRRTLKKGRRSESEDPMLSRKVKCDGNQPCANCASADAECVYGSEPITKAKSDAILETVLRLEDRLSHISAQLASHPSLSSPQYSDTAAPAAISALSPQTVTTDRQPSSITGARQLVQDVRHKRNESLDNAVLSAEHTSTTESVLAWPYFDICHSLRSQYQPIFAIEQQRSKFSLATVHQLPFLDPSEAQIIIKAFQDVVNFSYPTVLASVLNDVDHRILKGPNDDSIESCLALLIMALGCACRVVQSLNPDAMPSNSQDQQVIRSRLLAQTYFELYLQQLSVVHLEVSTTSTQCLFFTALFFAYLQRPLQAWSYISMTAAKCRLLLSYSSADTGVDTECLRRIFWSCFILESDYIAELAALPQTGVSDVESLVPYPAFYQTSEDDVEREHSSLYFLACVSMRRLLNRVHDLLYAPETGVAFDDARFPHIVTELDHQLEEWRECLPPFFRFTIDQSKTETQHGGFLRQRYLTCRAVIYRPFLNQVLSQASRGELLGSNILDKSEICLRMCLLHILNLRAFSQTVLVDTWICSLSMASTMLLLLAASRIFDLKARLNNGVLSVGKHLLELIEPWTSVHGDQKSPSVRQSLWMISQVDALLHQVLENGA</sequence>
<evidence type="ECO:0000256" key="6">
    <source>
        <dbReference type="ARBA" id="ARBA00022989"/>
    </source>
</evidence>
<dbReference type="Pfam" id="PF00083">
    <property type="entry name" value="Sugar_tr"/>
    <property type="match status" value="1"/>
</dbReference>
<evidence type="ECO:0000256" key="9">
    <source>
        <dbReference type="SAM" id="Phobius"/>
    </source>
</evidence>
<accession>A0A139IGD3</accession>
<dbReference type="CDD" id="cd00067">
    <property type="entry name" value="GAL4"/>
    <property type="match status" value="1"/>
</dbReference>
<dbReference type="Gene3D" id="4.10.240.10">
    <property type="entry name" value="Zn(2)-C6 fungal-type DNA-binding domain"/>
    <property type="match status" value="1"/>
</dbReference>
<keyword evidence="12" id="KW-1185">Reference proteome</keyword>
<evidence type="ECO:0000256" key="4">
    <source>
        <dbReference type="ARBA" id="ARBA00022692"/>
    </source>
</evidence>
<dbReference type="PANTHER" id="PTHR48022">
    <property type="entry name" value="PLASTIDIC GLUCOSE TRANSPORTER 4"/>
    <property type="match status" value="1"/>
</dbReference>
<feature type="transmembrane region" description="Helical" evidence="9">
    <location>
        <begin position="429"/>
        <end position="448"/>
    </location>
</feature>
<dbReference type="NCBIfam" id="TIGR00879">
    <property type="entry name" value="SP"/>
    <property type="match status" value="1"/>
</dbReference>
<dbReference type="SMART" id="SM00066">
    <property type="entry name" value="GAL4"/>
    <property type="match status" value="1"/>
</dbReference>
<evidence type="ECO:0000313" key="12">
    <source>
        <dbReference type="Proteomes" id="UP000073492"/>
    </source>
</evidence>
<keyword evidence="4 9" id="KW-0812">Transmembrane</keyword>
<dbReference type="FunFam" id="1.20.1250.20:FF:000217">
    <property type="entry name" value="MFS lactose permease, putative"/>
    <property type="match status" value="1"/>
</dbReference>
<dbReference type="InterPro" id="IPR036864">
    <property type="entry name" value="Zn2-C6_fun-type_DNA-bd_sf"/>
</dbReference>
<feature type="transmembrane region" description="Helical" evidence="9">
    <location>
        <begin position="76"/>
        <end position="94"/>
    </location>
</feature>
<evidence type="ECO:0000259" key="10">
    <source>
        <dbReference type="PROSITE" id="PS50850"/>
    </source>
</evidence>
<dbReference type="GO" id="GO:0003677">
    <property type="term" value="F:DNA binding"/>
    <property type="evidence" value="ECO:0007669"/>
    <property type="project" value="InterPro"/>
</dbReference>
<comment type="similarity">
    <text evidence="2">Belongs to the major facilitator superfamily. Sugar transporter (TC 2.A.1.1) family.</text>
</comment>
<keyword evidence="8" id="KW-0539">Nucleus</keyword>
<dbReference type="GO" id="GO:0005351">
    <property type="term" value="F:carbohydrate:proton symporter activity"/>
    <property type="evidence" value="ECO:0007669"/>
    <property type="project" value="TreeGrafter"/>
</dbReference>
<keyword evidence="3" id="KW-0813">Transport</keyword>
<dbReference type="AlphaFoldDB" id="A0A139IGD3"/>
<feature type="transmembrane region" description="Helical" evidence="9">
    <location>
        <begin position="175"/>
        <end position="197"/>
    </location>
</feature>
<name>A0A139IGD3_9PEZI</name>
<evidence type="ECO:0000256" key="7">
    <source>
        <dbReference type="ARBA" id="ARBA00023136"/>
    </source>
</evidence>
<evidence type="ECO:0000256" key="1">
    <source>
        <dbReference type="ARBA" id="ARBA00004141"/>
    </source>
</evidence>
<keyword evidence="5" id="KW-0479">Metal-binding</keyword>
<feature type="transmembrane region" description="Helical" evidence="9">
    <location>
        <begin position="150"/>
        <end position="169"/>
    </location>
</feature>
<dbReference type="InterPro" id="IPR007219">
    <property type="entry name" value="XnlR_reg_dom"/>
</dbReference>
<feature type="domain" description="Major facilitator superfamily (MFS) profile" evidence="10">
    <location>
        <begin position="81"/>
        <end position="521"/>
    </location>
</feature>
<gene>
    <name evidence="11" type="ORF">AC579_2335</name>
</gene>
<dbReference type="CDD" id="cd12148">
    <property type="entry name" value="fungal_TF_MHR"/>
    <property type="match status" value="1"/>
</dbReference>
<organism evidence="11 12">
    <name type="scientific">Pseudocercospora musae</name>
    <dbReference type="NCBI Taxonomy" id="113226"/>
    <lineage>
        <taxon>Eukaryota</taxon>
        <taxon>Fungi</taxon>
        <taxon>Dikarya</taxon>
        <taxon>Ascomycota</taxon>
        <taxon>Pezizomycotina</taxon>
        <taxon>Dothideomycetes</taxon>
        <taxon>Dothideomycetidae</taxon>
        <taxon>Mycosphaerellales</taxon>
        <taxon>Mycosphaerellaceae</taxon>
        <taxon>Pseudocercospora</taxon>
    </lineage>
</organism>
<dbReference type="Pfam" id="PF00172">
    <property type="entry name" value="Zn_clus"/>
    <property type="match status" value="1"/>
</dbReference>
<feature type="transmembrane region" description="Helical" evidence="9">
    <location>
        <begin position="398"/>
        <end position="417"/>
    </location>
</feature>
<dbReference type="Gene3D" id="1.20.1250.20">
    <property type="entry name" value="MFS general substrate transporter like domains"/>
    <property type="match status" value="1"/>
</dbReference>
<dbReference type="Proteomes" id="UP000073492">
    <property type="component" value="Unassembled WGS sequence"/>
</dbReference>
<dbReference type="InterPro" id="IPR050360">
    <property type="entry name" value="MFS_Sugar_Transporters"/>
</dbReference>
<feature type="transmembrane region" description="Helical" evidence="9">
    <location>
        <begin position="331"/>
        <end position="353"/>
    </location>
</feature>
<reference evidence="11 12" key="1">
    <citation type="submission" date="2015-07" db="EMBL/GenBank/DDBJ databases">
        <title>Comparative genomics of the Sigatoka disease complex on banana suggests a link between parallel evolutionary changes in Pseudocercospora fijiensis and Pseudocercospora eumusae and increased virulence on the banana host.</title>
        <authorList>
            <person name="Chang T.-C."/>
            <person name="Salvucci A."/>
            <person name="Crous P.W."/>
            <person name="Stergiopoulos I."/>
        </authorList>
    </citation>
    <scope>NUCLEOTIDE SEQUENCE [LARGE SCALE GENOMIC DNA]</scope>
    <source>
        <strain evidence="11 12">CBS 116634</strain>
    </source>
</reference>
<evidence type="ECO:0000256" key="8">
    <source>
        <dbReference type="ARBA" id="ARBA00023242"/>
    </source>
</evidence>
<dbReference type="Pfam" id="PF04082">
    <property type="entry name" value="Fungal_trans"/>
    <property type="match status" value="1"/>
</dbReference>
<evidence type="ECO:0000313" key="11">
    <source>
        <dbReference type="EMBL" id="KXT13811.1"/>
    </source>
</evidence>
<comment type="caution">
    <text evidence="11">The sequence shown here is derived from an EMBL/GenBank/DDBJ whole genome shotgun (WGS) entry which is preliminary data.</text>
</comment>
<dbReference type="PROSITE" id="PS50850">
    <property type="entry name" value="MFS"/>
    <property type="match status" value="1"/>
</dbReference>
<dbReference type="InterPro" id="IPR036259">
    <property type="entry name" value="MFS_trans_sf"/>
</dbReference>
<dbReference type="GO" id="GO:0006351">
    <property type="term" value="P:DNA-templated transcription"/>
    <property type="evidence" value="ECO:0007669"/>
    <property type="project" value="InterPro"/>
</dbReference>
<dbReference type="GO" id="GO:0000981">
    <property type="term" value="F:DNA-binding transcription factor activity, RNA polymerase II-specific"/>
    <property type="evidence" value="ECO:0007669"/>
    <property type="project" value="InterPro"/>
</dbReference>
<dbReference type="PRINTS" id="PR00171">
    <property type="entry name" value="SUGRTRNSPORT"/>
</dbReference>
<dbReference type="InterPro" id="IPR020846">
    <property type="entry name" value="MFS_dom"/>
</dbReference>
<comment type="subcellular location">
    <subcellularLocation>
        <location evidence="1">Membrane</location>
        <topology evidence="1">Multi-pass membrane protein</topology>
    </subcellularLocation>
</comment>
<feature type="transmembrane region" description="Helical" evidence="9">
    <location>
        <begin position="209"/>
        <end position="230"/>
    </location>
</feature>
<dbReference type="EMBL" id="LFZO01000104">
    <property type="protein sequence ID" value="KXT13811.1"/>
    <property type="molecule type" value="Genomic_DNA"/>
</dbReference>
<dbReference type="InterPro" id="IPR005828">
    <property type="entry name" value="MFS_sugar_transport-like"/>
</dbReference>
<dbReference type="OrthoDB" id="6133115at2759"/>
<dbReference type="InterPro" id="IPR001138">
    <property type="entry name" value="Zn2Cys6_DnaBD"/>
</dbReference>
<dbReference type="PANTHER" id="PTHR48022:SF70">
    <property type="entry name" value="MONOSACCHARIDE TRANSPORTER, PUTATIVE (AFU_ORTHOLOGUE AFUA_5G14540)-RELATED"/>
    <property type="match status" value="1"/>
</dbReference>
<proteinExistence type="inferred from homology"/>
<feature type="transmembrane region" description="Helical" evidence="9">
    <location>
        <begin position="496"/>
        <end position="517"/>
    </location>
</feature>
<evidence type="ECO:0000256" key="2">
    <source>
        <dbReference type="ARBA" id="ARBA00010992"/>
    </source>
</evidence>
<dbReference type="SUPFAM" id="SSF103473">
    <property type="entry name" value="MFS general substrate transporter"/>
    <property type="match status" value="1"/>
</dbReference>
<protein>
    <recommendedName>
        <fullName evidence="10">Major facilitator superfamily (MFS) profile domain-containing protein</fullName>
    </recommendedName>
</protein>